<dbReference type="InterPro" id="IPR052860">
    <property type="entry name" value="NRL-GPCR1"/>
</dbReference>
<protein>
    <recommendedName>
        <fullName evidence="4">G protein-coupled receptor</fullName>
    </recommendedName>
</protein>
<organism evidence="2 3">
    <name type="scientific">Pristionchus mayeri</name>
    <dbReference type="NCBI Taxonomy" id="1317129"/>
    <lineage>
        <taxon>Eukaryota</taxon>
        <taxon>Metazoa</taxon>
        <taxon>Ecdysozoa</taxon>
        <taxon>Nematoda</taxon>
        <taxon>Chromadorea</taxon>
        <taxon>Rhabditida</taxon>
        <taxon>Rhabditina</taxon>
        <taxon>Diplogasteromorpha</taxon>
        <taxon>Diplogasteroidea</taxon>
        <taxon>Neodiplogasteridae</taxon>
        <taxon>Pristionchus</taxon>
    </lineage>
</organism>
<reference evidence="3" key="1">
    <citation type="submission" date="2022-10" db="EMBL/GenBank/DDBJ databases">
        <title>Genome assembly of Pristionchus species.</title>
        <authorList>
            <person name="Yoshida K."/>
            <person name="Sommer R.J."/>
        </authorList>
    </citation>
    <scope>NUCLEOTIDE SEQUENCE [LARGE SCALE GENOMIC DNA]</scope>
    <source>
        <strain evidence="3">RS5460</strain>
    </source>
</reference>
<dbReference type="EMBL" id="BTRK01000004">
    <property type="protein sequence ID" value="GMR45132.1"/>
    <property type="molecule type" value="Genomic_DNA"/>
</dbReference>
<evidence type="ECO:0000256" key="1">
    <source>
        <dbReference type="SAM" id="Phobius"/>
    </source>
</evidence>
<evidence type="ECO:0008006" key="4">
    <source>
        <dbReference type="Google" id="ProtNLM"/>
    </source>
</evidence>
<proteinExistence type="predicted"/>
<feature type="non-terminal residue" evidence="2">
    <location>
        <position position="1"/>
    </location>
</feature>
<feature type="transmembrane region" description="Helical" evidence="1">
    <location>
        <begin position="65"/>
        <end position="86"/>
    </location>
</feature>
<sequence length="116" mass="13399">IDDVLTFVHIDRSNSINSSAFQDGHSFLLVIVGFEMILNVSVIVFYPFFCFVVWKTNVVHRNIRLQLCTAATIHTFGVLVRFFLFYCQYTGVPDRDVVYAHWLAEIVRDFALTFAV</sequence>
<evidence type="ECO:0000313" key="3">
    <source>
        <dbReference type="Proteomes" id="UP001328107"/>
    </source>
</evidence>
<keyword evidence="3" id="KW-1185">Reference proteome</keyword>
<accession>A0AAN5HXV8</accession>
<feature type="transmembrane region" description="Helical" evidence="1">
    <location>
        <begin position="27"/>
        <end position="53"/>
    </location>
</feature>
<keyword evidence="1" id="KW-0812">Transmembrane</keyword>
<feature type="non-terminal residue" evidence="2">
    <location>
        <position position="116"/>
    </location>
</feature>
<name>A0AAN5HXV8_9BILA</name>
<dbReference type="AlphaFoldDB" id="A0AAN5HXV8"/>
<keyword evidence="1" id="KW-1133">Transmembrane helix</keyword>
<evidence type="ECO:0000313" key="2">
    <source>
        <dbReference type="EMBL" id="GMR45132.1"/>
    </source>
</evidence>
<comment type="caution">
    <text evidence="2">The sequence shown here is derived from an EMBL/GenBank/DDBJ whole genome shotgun (WGS) entry which is preliminary data.</text>
</comment>
<dbReference type="PANTHER" id="PTHR47521">
    <property type="entry name" value="SERPENTINE RECEPTOR, CLASS E (EPSILON)-RELATED"/>
    <property type="match status" value="1"/>
</dbReference>
<dbReference type="PANTHER" id="PTHR47521:SF7">
    <property type="entry name" value="SERPENTINE RECEPTOR CLASS EPSILON-6"/>
    <property type="match status" value="1"/>
</dbReference>
<dbReference type="Proteomes" id="UP001328107">
    <property type="component" value="Unassembled WGS sequence"/>
</dbReference>
<gene>
    <name evidence="2" type="ORF">PMAYCL1PPCAC_15327</name>
</gene>
<keyword evidence="1" id="KW-0472">Membrane</keyword>